<evidence type="ECO:0000313" key="11">
    <source>
        <dbReference type="Proteomes" id="UP000073492"/>
    </source>
</evidence>
<dbReference type="NCBIfam" id="TIGR00879">
    <property type="entry name" value="SP"/>
    <property type="match status" value="1"/>
</dbReference>
<keyword evidence="3 7" id="KW-0813">Transport</keyword>
<dbReference type="FunFam" id="1.20.1250.20:FF:000090">
    <property type="entry name" value="MFS sugar transporter, putative"/>
    <property type="match status" value="1"/>
</dbReference>
<dbReference type="InterPro" id="IPR005828">
    <property type="entry name" value="MFS_sugar_transport-like"/>
</dbReference>
<feature type="transmembrane region" description="Helical" evidence="8">
    <location>
        <begin position="66"/>
        <end position="90"/>
    </location>
</feature>
<keyword evidence="11" id="KW-1185">Reference proteome</keyword>
<dbReference type="PANTHER" id="PTHR48022">
    <property type="entry name" value="PLASTIDIC GLUCOSE TRANSPORTER 4"/>
    <property type="match status" value="1"/>
</dbReference>
<dbReference type="AlphaFoldDB" id="A0A139IRG1"/>
<sequence length="565" mass="62488">MEVLLPHCSRTPHTLPSLLPHCPGIKKVWSIAVYSRSAALQRFVSTIRPRRAVSKRTAKMRLPPKWYQFLVSVFASLGSVLYGYDLGVIAGAVASDNFVSTFNPTSAETGAVVSVFTGGAFFGAFFAGPSGDYLGRKKTILLGALVFILGGALQTGAQSLAYLYAGRLIAGIGVGFLVMIIPLYQAELAHPGIRGRVTALQQFMLGVGALVASWVSYATYTYIPASSSNQWRVSLGIQIIPAGFLAMLIMLFPESPRWLIDHGQNELGLATLARLHAHGDQNDAWVRAEYDQIQDMITFEHEHEAKSYIELFANKSSFRRLLLACSIQASVQMTGVSAIQYYSPEIFKQIGIPGSQTLKYQGISSIIALIAQFCCIMLIDYTGRRWAMIGGNLGNMVTFIIATILLAKFPPGATNNDAASWAFIVITWLYNFSFSATNGPLSWIVPAEIFDTKTRSKGVSIATMTSFAFNTMIGQVTPIALENIGWKFYVVFVVCNLTNAIWFWMIQPETKKRPLEEMNYLFTNAPWFVPGMNMKDYENHDLQHRVEEVQRKGSTVSHVEVEDQD</sequence>
<evidence type="ECO:0000256" key="2">
    <source>
        <dbReference type="ARBA" id="ARBA00010992"/>
    </source>
</evidence>
<dbReference type="PANTHER" id="PTHR48022:SF37">
    <property type="entry name" value="MAJOR FACILITATOR SUPERFAMILY (MFS) PROFILE DOMAIN-CONTAINING PROTEIN-RELATED"/>
    <property type="match status" value="1"/>
</dbReference>
<name>A0A139IRG1_9PEZI</name>
<feature type="transmembrane region" description="Helical" evidence="8">
    <location>
        <begin position="140"/>
        <end position="157"/>
    </location>
</feature>
<feature type="transmembrane region" description="Helical" evidence="8">
    <location>
        <begin position="458"/>
        <end position="480"/>
    </location>
</feature>
<feature type="transmembrane region" description="Helical" evidence="8">
    <location>
        <begin position="418"/>
        <end position="437"/>
    </location>
</feature>
<dbReference type="PRINTS" id="PR00171">
    <property type="entry name" value="SUGRTRNSPORT"/>
</dbReference>
<feature type="transmembrane region" description="Helical" evidence="8">
    <location>
        <begin position="163"/>
        <end position="183"/>
    </location>
</feature>
<dbReference type="Gene3D" id="1.20.1250.20">
    <property type="entry name" value="MFS general substrate transporter like domains"/>
    <property type="match status" value="1"/>
</dbReference>
<evidence type="ECO:0000256" key="4">
    <source>
        <dbReference type="ARBA" id="ARBA00022692"/>
    </source>
</evidence>
<dbReference type="PROSITE" id="PS50850">
    <property type="entry name" value="MFS"/>
    <property type="match status" value="1"/>
</dbReference>
<evidence type="ECO:0000313" key="10">
    <source>
        <dbReference type="EMBL" id="KXT17190.1"/>
    </source>
</evidence>
<dbReference type="InterPro" id="IPR020846">
    <property type="entry name" value="MFS_dom"/>
</dbReference>
<feature type="transmembrane region" description="Helical" evidence="8">
    <location>
        <begin position="362"/>
        <end position="379"/>
    </location>
</feature>
<feature type="transmembrane region" description="Helical" evidence="8">
    <location>
        <begin position="203"/>
        <end position="223"/>
    </location>
</feature>
<dbReference type="Proteomes" id="UP000073492">
    <property type="component" value="Unassembled WGS sequence"/>
</dbReference>
<dbReference type="InterPro" id="IPR003663">
    <property type="entry name" value="Sugar/inositol_transpt"/>
</dbReference>
<feature type="transmembrane region" description="Helical" evidence="8">
    <location>
        <begin position="110"/>
        <end position="128"/>
    </location>
</feature>
<evidence type="ECO:0000256" key="1">
    <source>
        <dbReference type="ARBA" id="ARBA00004141"/>
    </source>
</evidence>
<comment type="similarity">
    <text evidence="2 7">Belongs to the major facilitator superfamily. Sugar transporter (TC 2.A.1.1) family.</text>
</comment>
<protein>
    <recommendedName>
        <fullName evidence="9">Major facilitator superfamily (MFS) profile domain-containing protein</fullName>
    </recommendedName>
</protein>
<feature type="transmembrane region" description="Helical" evidence="8">
    <location>
        <begin position="386"/>
        <end position="406"/>
    </location>
</feature>
<keyword evidence="4 8" id="KW-0812">Transmembrane</keyword>
<evidence type="ECO:0000256" key="5">
    <source>
        <dbReference type="ARBA" id="ARBA00022989"/>
    </source>
</evidence>
<dbReference type="GO" id="GO:0005351">
    <property type="term" value="F:carbohydrate:proton symporter activity"/>
    <property type="evidence" value="ECO:0007669"/>
    <property type="project" value="TreeGrafter"/>
</dbReference>
<organism evidence="10 11">
    <name type="scientific">Pseudocercospora musae</name>
    <dbReference type="NCBI Taxonomy" id="113226"/>
    <lineage>
        <taxon>Eukaryota</taxon>
        <taxon>Fungi</taxon>
        <taxon>Dikarya</taxon>
        <taxon>Ascomycota</taxon>
        <taxon>Pezizomycotina</taxon>
        <taxon>Dothideomycetes</taxon>
        <taxon>Dothideomycetidae</taxon>
        <taxon>Mycosphaerellales</taxon>
        <taxon>Mycosphaerellaceae</taxon>
        <taxon>Pseudocercospora</taxon>
    </lineage>
</organism>
<proteinExistence type="inferred from homology"/>
<dbReference type="InterPro" id="IPR050360">
    <property type="entry name" value="MFS_Sugar_Transporters"/>
</dbReference>
<dbReference type="EMBL" id="LFZO01000024">
    <property type="protein sequence ID" value="KXT17190.1"/>
    <property type="molecule type" value="Genomic_DNA"/>
</dbReference>
<evidence type="ECO:0000256" key="7">
    <source>
        <dbReference type="RuleBase" id="RU003346"/>
    </source>
</evidence>
<feature type="transmembrane region" description="Helical" evidence="8">
    <location>
        <begin position="235"/>
        <end position="252"/>
    </location>
</feature>
<gene>
    <name evidence="10" type="ORF">AC579_342</name>
</gene>
<dbReference type="OrthoDB" id="6612291at2759"/>
<dbReference type="InterPro" id="IPR005829">
    <property type="entry name" value="Sugar_transporter_CS"/>
</dbReference>
<keyword evidence="6 8" id="KW-0472">Membrane</keyword>
<comment type="caution">
    <text evidence="10">The sequence shown here is derived from an EMBL/GenBank/DDBJ whole genome shotgun (WGS) entry which is preliminary data.</text>
</comment>
<comment type="subcellular location">
    <subcellularLocation>
        <location evidence="1">Membrane</location>
        <topology evidence="1">Multi-pass membrane protein</topology>
    </subcellularLocation>
</comment>
<evidence type="ECO:0000259" key="9">
    <source>
        <dbReference type="PROSITE" id="PS50850"/>
    </source>
</evidence>
<feature type="transmembrane region" description="Helical" evidence="8">
    <location>
        <begin position="321"/>
        <end position="342"/>
    </location>
</feature>
<dbReference type="PROSITE" id="PS00217">
    <property type="entry name" value="SUGAR_TRANSPORT_2"/>
    <property type="match status" value="1"/>
</dbReference>
<dbReference type="GO" id="GO:0016020">
    <property type="term" value="C:membrane"/>
    <property type="evidence" value="ECO:0007669"/>
    <property type="project" value="UniProtKB-SubCell"/>
</dbReference>
<dbReference type="Pfam" id="PF00083">
    <property type="entry name" value="Sugar_tr"/>
    <property type="match status" value="1"/>
</dbReference>
<evidence type="ECO:0000256" key="8">
    <source>
        <dbReference type="SAM" id="Phobius"/>
    </source>
</evidence>
<dbReference type="SUPFAM" id="SSF103473">
    <property type="entry name" value="MFS general substrate transporter"/>
    <property type="match status" value="1"/>
</dbReference>
<feature type="domain" description="Major facilitator superfamily (MFS) profile" evidence="9">
    <location>
        <begin position="71"/>
        <end position="511"/>
    </location>
</feature>
<accession>A0A139IRG1</accession>
<feature type="transmembrane region" description="Helical" evidence="8">
    <location>
        <begin position="486"/>
        <end position="506"/>
    </location>
</feature>
<evidence type="ECO:0000256" key="3">
    <source>
        <dbReference type="ARBA" id="ARBA00022448"/>
    </source>
</evidence>
<evidence type="ECO:0000256" key="6">
    <source>
        <dbReference type="ARBA" id="ARBA00023136"/>
    </source>
</evidence>
<keyword evidence="5 8" id="KW-1133">Transmembrane helix</keyword>
<dbReference type="InterPro" id="IPR036259">
    <property type="entry name" value="MFS_trans_sf"/>
</dbReference>
<reference evidence="10 11" key="1">
    <citation type="submission" date="2015-07" db="EMBL/GenBank/DDBJ databases">
        <title>Comparative genomics of the Sigatoka disease complex on banana suggests a link between parallel evolutionary changes in Pseudocercospora fijiensis and Pseudocercospora eumusae and increased virulence on the banana host.</title>
        <authorList>
            <person name="Chang T.-C."/>
            <person name="Salvucci A."/>
            <person name="Crous P.W."/>
            <person name="Stergiopoulos I."/>
        </authorList>
    </citation>
    <scope>NUCLEOTIDE SEQUENCE [LARGE SCALE GENOMIC DNA]</scope>
    <source>
        <strain evidence="10 11">CBS 116634</strain>
    </source>
</reference>